<protein>
    <submittedName>
        <fullName evidence="1">RCG63629</fullName>
    </submittedName>
</protein>
<proteinExistence type="predicted"/>
<accession>A6HX19</accession>
<evidence type="ECO:0000313" key="1">
    <source>
        <dbReference type="EMBL" id="EDM11750.1"/>
    </source>
</evidence>
<organism evidence="1 2">
    <name type="scientific">Rattus norvegicus</name>
    <name type="common">Rat</name>
    <dbReference type="NCBI Taxonomy" id="10116"/>
    <lineage>
        <taxon>Eukaryota</taxon>
        <taxon>Metazoa</taxon>
        <taxon>Chordata</taxon>
        <taxon>Craniata</taxon>
        <taxon>Vertebrata</taxon>
        <taxon>Euteleostomi</taxon>
        <taxon>Mammalia</taxon>
        <taxon>Eutheria</taxon>
        <taxon>Euarchontoglires</taxon>
        <taxon>Glires</taxon>
        <taxon>Rodentia</taxon>
        <taxon>Myomorpha</taxon>
        <taxon>Muroidea</taxon>
        <taxon>Muridae</taxon>
        <taxon>Murinae</taxon>
        <taxon>Rattus</taxon>
    </lineage>
</organism>
<sequence length="72" mass="8078">MSPHTINPCTLCFFPSPCCLPPHSCCTVLCWSPKPAALPKLHSQSSLRYHRSILLLWTRSGPQVSRETRTSL</sequence>
<gene>
    <name evidence="1" type="ORF">rCG_63629</name>
</gene>
<dbReference type="EMBL" id="CH473953">
    <property type="protein sequence ID" value="EDM11750.1"/>
    <property type="molecule type" value="Genomic_DNA"/>
</dbReference>
<reference evidence="2" key="1">
    <citation type="submission" date="2005-09" db="EMBL/GenBank/DDBJ databases">
        <authorList>
            <person name="Mural R.J."/>
            <person name="Li P.W."/>
            <person name="Adams M.D."/>
            <person name="Amanatides P.G."/>
            <person name="Baden-Tillson H."/>
            <person name="Barnstead M."/>
            <person name="Chin S.H."/>
            <person name="Dew I."/>
            <person name="Evans C.A."/>
            <person name="Ferriera S."/>
            <person name="Flanigan M."/>
            <person name="Fosler C."/>
            <person name="Glodek A."/>
            <person name="Gu Z."/>
            <person name="Holt R.A."/>
            <person name="Jennings D."/>
            <person name="Kraft C.L."/>
            <person name="Lu F."/>
            <person name="Nguyen T."/>
            <person name="Nusskern D.R."/>
            <person name="Pfannkoch C.M."/>
            <person name="Sitter C."/>
            <person name="Sutton G.G."/>
            <person name="Venter J.C."/>
            <person name="Wang Z."/>
            <person name="Woodage T."/>
            <person name="Zheng X.H."/>
            <person name="Zhong F."/>
        </authorList>
    </citation>
    <scope>NUCLEOTIDE SEQUENCE [LARGE SCALE GENOMIC DNA]</scope>
    <source>
        <strain>BN</strain>
        <strain evidence="2">Sprague-Dawley</strain>
    </source>
</reference>
<dbReference type="Proteomes" id="UP000234681">
    <property type="component" value="Chromosome 1"/>
</dbReference>
<name>A6HX19_RAT</name>
<evidence type="ECO:0000313" key="2">
    <source>
        <dbReference type="Proteomes" id="UP000234681"/>
    </source>
</evidence>
<dbReference type="AlphaFoldDB" id="A6HX19"/>